<sequence length="424" mass="47464">MKNIKISVIIIIAIIFLIAFKSIKGLDIIADVKDETVKIGVLLPLTGPAEPTGTKLKYAIEVAEEIINGKHDVDFALGTTEGLPNLNNKKIEFIYTDHKANPETARIEAERLIKEENVAALIGAYHSSATKTASQVAEEYKIPFLAGSSSSASLTNRGYDYFYRIAPNDDMETEFFFEYITYLNKRFDAGIKTIGIVYIDNEYGIHAAEMVDKWLDEKYGEQGFEIAVKVIYSEDLLDIDDGINKIKEANPDVIFQASYIEDVTQFVKKYKENNIVPKAVLNYCGGFQDPVFIDNLGDDGNYFSGSSASMPAIFKNSESENRINEFYKKKSGEDIDGPALEEFSSAMIIADAINTAGSTNGDEIVEVLKTKSFQTPYFISRSIEFNENGQNSQTISFMVQIQDGKYELVWPMEIQEKQPQILNK</sequence>
<dbReference type="InterPro" id="IPR028082">
    <property type="entry name" value="Peripla_BP_I"/>
</dbReference>
<keyword evidence="2" id="KW-0732">Signal</keyword>
<comment type="caution">
    <text evidence="4">The sequence shown here is derived from an EMBL/GenBank/DDBJ whole genome shotgun (WGS) entry which is preliminary data.</text>
</comment>
<dbReference type="PANTHER" id="PTHR30483">
    <property type="entry name" value="LEUCINE-SPECIFIC-BINDING PROTEIN"/>
    <property type="match status" value="1"/>
</dbReference>
<evidence type="ECO:0000313" key="4">
    <source>
        <dbReference type="EMBL" id="NYB74495.1"/>
    </source>
</evidence>
<name>A0A974BKT9_SEDHY</name>
<feature type="domain" description="Leucine-binding protein" evidence="3">
    <location>
        <begin position="36"/>
        <end position="404"/>
    </location>
</feature>
<dbReference type="CDD" id="cd06340">
    <property type="entry name" value="PBP1_ABC_ligand_binding-like"/>
    <property type="match status" value="1"/>
</dbReference>
<dbReference type="PANTHER" id="PTHR30483:SF37">
    <property type="entry name" value="ABC TRANSPORTER SUBSTRATE-BINDING PROTEIN"/>
    <property type="match status" value="1"/>
</dbReference>
<dbReference type="Gene3D" id="3.40.50.2300">
    <property type="match status" value="2"/>
</dbReference>
<evidence type="ECO:0000256" key="2">
    <source>
        <dbReference type="ARBA" id="ARBA00022729"/>
    </source>
</evidence>
<comment type="similarity">
    <text evidence="1">Belongs to the leucine-binding protein family.</text>
</comment>
<evidence type="ECO:0000259" key="3">
    <source>
        <dbReference type="Pfam" id="PF13458"/>
    </source>
</evidence>
<dbReference type="RefSeq" id="WP_179238204.1">
    <property type="nucleotide sequence ID" value="NZ_JACBNQ010000010.1"/>
</dbReference>
<proteinExistence type="inferred from homology"/>
<dbReference type="Pfam" id="PF13458">
    <property type="entry name" value="Peripla_BP_6"/>
    <property type="match status" value="1"/>
</dbReference>
<gene>
    <name evidence="4" type="ORF">HZF24_10140</name>
</gene>
<dbReference type="SUPFAM" id="SSF53822">
    <property type="entry name" value="Periplasmic binding protein-like I"/>
    <property type="match status" value="1"/>
</dbReference>
<evidence type="ECO:0000256" key="1">
    <source>
        <dbReference type="ARBA" id="ARBA00010062"/>
    </source>
</evidence>
<reference evidence="4" key="1">
    <citation type="submission" date="2020-07" db="EMBL/GenBank/DDBJ databases">
        <title>Genomic analysis of a strain of Sedimentibacter Hydroxybenzoicus DSM7310.</title>
        <authorList>
            <person name="Ma S."/>
        </authorList>
    </citation>
    <scope>NUCLEOTIDE SEQUENCE</scope>
    <source>
        <strain evidence="4">DSM 7310</strain>
    </source>
</reference>
<dbReference type="Proteomes" id="UP000611629">
    <property type="component" value="Unassembled WGS sequence"/>
</dbReference>
<protein>
    <submittedName>
        <fullName evidence="4">ABC transporter substrate-binding protein</fullName>
    </submittedName>
</protein>
<accession>A0A974BKT9</accession>
<evidence type="ECO:0000313" key="5">
    <source>
        <dbReference type="Proteomes" id="UP000611629"/>
    </source>
</evidence>
<dbReference type="EMBL" id="JACBNQ010000010">
    <property type="protein sequence ID" value="NYB74495.1"/>
    <property type="molecule type" value="Genomic_DNA"/>
</dbReference>
<dbReference type="AlphaFoldDB" id="A0A974BKT9"/>
<dbReference type="InterPro" id="IPR028081">
    <property type="entry name" value="Leu-bd"/>
</dbReference>
<dbReference type="InterPro" id="IPR051010">
    <property type="entry name" value="BCAA_transport"/>
</dbReference>
<keyword evidence="5" id="KW-1185">Reference proteome</keyword>
<organism evidence="4 5">
    <name type="scientific">Sedimentibacter hydroxybenzoicus DSM 7310</name>
    <dbReference type="NCBI Taxonomy" id="1123245"/>
    <lineage>
        <taxon>Bacteria</taxon>
        <taxon>Bacillati</taxon>
        <taxon>Bacillota</taxon>
        <taxon>Tissierellia</taxon>
        <taxon>Sedimentibacter</taxon>
    </lineage>
</organism>